<evidence type="ECO:0000256" key="6">
    <source>
        <dbReference type="ARBA" id="ARBA00022763"/>
    </source>
</evidence>
<dbReference type="FunFam" id="3.40.470.10:FF:000001">
    <property type="entry name" value="Uracil-DNA glycosylase"/>
    <property type="match status" value="1"/>
</dbReference>
<keyword evidence="9" id="KW-0963">Cytoplasm</keyword>
<evidence type="ECO:0000256" key="11">
    <source>
        <dbReference type="RuleBase" id="RU003780"/>
    </source>
</evidence>
<dbReference type="PANTHER" id="PTHR11264">
    <property type="entry name" value="URACIL-DNA GLYCOSYLASE"/>
    <property type="match status" value="1"/>
</dbReference>
<dbReference type="Gene3D" id="3.40.470.10">
    <property type="entry name" value="Uracil-DNA glycosylase-like domain"/>
    <property type="match status" value="1"/>
</dbReference>
<reference evidence="13 14" key="1">
    <citation type="submission" date="2015-07" db="EMBL/GenBank/DDBJ databases">
        <title>Draft genome sequence of the Amantichitinum ursilacus IGB-41, a new chitin-degrading bacterium.</title>
        <authorList>
            <person name="Kirstahler P."/>
            <person name="Guenther M."/>
            <person name="Grumaz C."/>
            <person name="Rupp S."/>
            <person name="Zibek S."/>
            <person name="Sohn K."/>
        </authorList>
    </citation>
    <scope>NUCLEOTIDE SEQUENCE [LARGE SCALE GENOMIC DNA]</scope>
    <source>
        <strain evidence="13 14">IGB-41</strain>
    </source>
</reference>
<name>A0A0N0XNJ1_9NEIS</name>
<evidence type="ECO:0000256" key="4">
    <source>
        <dbReference type="ARBA" id="ARBA00012030"/>
    </source>
</evidence>
<dbReference type="NCBIfam" id="TIGR00628">
    <property type="entry name" value="ung"/>
    <property type="match status" value="1"/>
</dbReference>
<comment type="catalytic activity">
    <reaction evidence="1 9 11">
        <text>Hydrolyzes single-stranded DNA or mismatched double-stranded DNA and polynucleotides, releasing free uracil.</text>
        <dbReference type="EC" id="3.2.2.27"/>
    </reaction>
</comment>
<dbReference type="NCBIfam" id="NF003589">
    <property type="entry name" value="PRK05254.1-2"/>
    <property type="match status" value="1"/>
</dbReference>
<dbReference type="AlphaFoldDB" id="A0A0N0XNJ1"/>
<dbReference type="InterPro" id="IPR036895">
    <property type="entry name" value="Uracil-DNA_glycosylase-like_sf"/>
</dbReference>
<evidence type="ECO:0000256" key="10">
    <source>
        <dbReference type="PROSITE-ProRule" id="PRU10072"/>
    </source>
</evidence>
<evidence type="ECO:0000256" key="7">
    <source>
        <dbReference type="ARBA" id="ARBA00022801"/>
    </source>
</evidence>
<dbReference type="HAMAP" id="MF_00148">
    <property type="entry name" value="UDG"/>
    <property type="match status" value="1"/>
</dbReference>
<evidence type="ECO:0000256" key="5">
    <source>
        <dbReference type="ARBA" id="ARBA00018429"/>
    </source>
</evidence>
<dbReference type="GO" id="GO:0004844">
    <property type="term" value="F:uracil DNA N-glycosylase activity"/>
    <property type="evidence" value="ECO:0007669"/>
    <property type="project" value="UniProtKB-UniRule"/>
</dbReference>
<dbReference type="PATRIC" id="fig|857265.3.peg.254"/>
<dbReference type="SMART" id="SM00986">
    <property type="entry name" value="UDG"/>
    <property type="match status" value="1"/>
</dbReference>
<evidence type="ECO:0000256" key="2">
    <source>
        <dbReference type="ARBA" id="ARBA00002631"/>
    </source>
</evidence>
<dbReference type="RefSeq" id="WP_152969005.1">
    <property type="nucleotide sequence ID" value="NZ_LAQT01000001.1"/>
</dbReference>
<sequence length="224" mass="24765">MILDAVPAAWQPLLQSLRHDPVLLALSDFLEAEAAAGKAIYPPREHWFAALEHTRPDDVRVVILGQDPYHGPGQAHGLSFSVPPGVRMPPSLNNIWKELARDFGLTPPQHGTLTRWAEQGVLLLNTVLTVEANKAASHAKRGWEILTDTLIRELAARETGVVFLLWGSHAQKKAALIDRQRHCVLESVHPSPLSAYRGFIGCGHFSAANQYLQQHGRTPIDWAI</sequence>
<proteinExistence type="inferred from homology"/>
<dbReference type="NCBIfam" id="NF003588">
    <property type="entry name" value="PRK05254.1-1"/>
    <property type="match status" value="1"/>
</dbReference>
<keyword evidence="6 9" id="KW-0227">DNA damage</keyword>
<gene>
    <name evidence="9 13" type="primary">ung</name>
    <name evidence="13" type="ORF">WG78_01200</name>
</gene>
<keyword evidence="7 9" id="KW-0378">Hydrolase</keyword>
<feature type="active site" description="Proton acceptor" evidence="9 10">
    <location>
        <position position="67"/>
    </location>
</feature>
<evidence type="ECO:0000313" key="14">
    <source>
        <dbReference type="Proteomes" id="UP000037939"/>
    </source>
</evidence>
<accession>A0A0N0XNJ1</accession>
<dbReference type="EMBL" id="LAQT01000001">
    <property type="protein sequence ID" value="KPC55232.1"/>
    <property type="molecule type" value="Genomic_DNA"/>
</dbReference>
<dbReference type="GO" id="GO:0005737">
    <property type="term" value="C:cytoplasm"/>
    <property type="evidence" value="ECO:0007669"/>
    <property type="project" value="UniProtKB-SubCell"/>
</dbReference>
<dbReference type="SMART" id="SM00987">
    <property type="entry name" value="UreE_C"/>
    <property type="match status" value="1"/>
</dbReference>
<dbReference type="InterPro" id="IPR002043">
    <property type="entry name" value="UDG_fam1"/>
</dbReference>
<dbReference type="EC" id="3.2.2.27" evidence="4 9"/>
<dbReference type="PANTHER" id="PTHR11264:SF0">
    <property type="entry name" value="URACIL-DNA GLYCOSYLASE"/>
    <property type="match status" value="1"/>
</dbReference>
<comment type="subcellular location">
    <subcellularLocation>
        <location evidence="9">Cytoplasm</location>
    </subcellularLocation>
</comment>
<dbReference type="OrthoDB" id="9804372at2"/>
<dbReference type="InterPro" id="IPR018085">
    <property type="entry name" value="Ura-DNA_Glyclase_AS"/>
</dbReference>
<feature type="domain" description="Uracil-DNA glycosylase-like" evidence="12">
    <location>
        <begin position="52"/>
        <end position="212"/>
    </location>
</feature>
<evidence type="ECO:0000259" key="12">
    <source>
        <dbReference type="SMART" id="SM00986"/>
    </source>
</evidence>
<dbReference type="Pfam" id="PF03167">
    <property type="entry name" value="UDG"/>
    <property type="match status" value="1"/>
</dbReference>
<protein>
    <recommendedName>
        <fullName evidence="5 9">Uracil-DNA glycosylase</fullName>
        <shortName evidence="9">UDG</shortName>
        <ecNumber evidence="4 9">3.2.2.27</ecNumber>
    </recommendedName>
</protein>
<evidence type="ECO:0000313" key="13">
    <source>
        <dbReference type="EMBL" id="KPC55232.1"/>
    </source>
</evidence>
<dbReference type="SUPFAM" id="SSF52141">
    <property type="entry name" value="Uracil-DNA glycosylase-like"/>
    <property type="match status" value="1"/>
</dbReference>
<dbReference type="PROSITE" id="PS00130">
    <property type="entry name" value="U_DNA_GLYCOSYLASE"/>
    <property type="match status" value="1"/>
</dbReference>
<dbReference type="GO" id="GO:0097510">
    <property type="term" value="P:base-excision repair, AP site formation via deaminated base removal"/>
    <property type="evidence" value="ECO:0007669"/>
    <property type="project" value="TreeGrafter"/>
</dbReference>
<dbReference type="NCBIfam" id="NF003591">
    <property type="entry name" value="PRK05254.1-4"/>
    <property type="match status" value="1"/>
</dbReference>
<dbReference type="Proteomes" id="UP000037939">
    <property type="component" value="Unassembled WGS sequence"/>
</dbReference>
<dbReference type="CDD" id="cd10027">
    <property type="entry name" value="UDG-F1-like"/>
    <property type="match status" value="1"/>
</dbReference>
<comment type="caution">
    <text evidence="13">The sequence shown here is derived from an EMBL/GenBank/DDBJ whole genome shotgun (WGS) entry which is preliminary data.</text>
</comment>
<organism evidence="13 14">
    <name type="scientific">Amantichitinum ursilacus</name>
    <dbReference type="NCBI Taxonomy" id="857265"/>
    <lineage>
        <taxon>Bacteria</taxon>
        <taxon>Pseudomonadati</taxon>
        <taxon>Pseudomonadota</taxon>
        <taxon>Betaproteobacteria</taxon>
        <taxon>Neisseriales</taxon>
        <taxon>Chitinibacteraceae</taxon>
        <taxon>Amantichitinum</taxon>
    </lineage>
</organism>
<comment type="similarity">
    <text evidence="3 9 11">Belongs to the uracil-DNA glycosylase (UDG) superfamily. UNG family.</text>
</comment>
<evidence type="ECO:0000256" key="8">
    <source>
        <dbReference type="ARBA" id="ARBA00023204"/>
    </source>
</evidence>
<evidence type="ECO:0000256" key="1">
    <source>
        <dbReference type="ARBA" id="ARBA00001400"/>
    </source>
</evidence>
<evidence type="ECO:0000256" key="3">
    <source>
        <dbReference type="ARBA" id="ARBA00008184"/>
    </source>
</evidence>
<dbReference type="STRING" id="857265.WG78_01200"/>
<evidence type="ECO:0000256" key="9">
    <source>
        <dbReference type="HAMAP-Rule" id="MF_00148"/>
    </source>
</evidence>
<keyword evidence="14" id="KW-1185">Reference proteome</keyword>
<dbReference type="InterPro" id="IPR005122">
    <property type="entry name" value="Uracil-DNA_glycosylase-like"/>
</dbReference>
<comment type="function">
    <text evidence="2 9 11">Excises uracil residues from the DNA which can arise as a result of misincorporation of dUMP residues by DNA polymerase or due to deamination of cytosine.</text>
</comment>
<dbReference type="NCBIfam" id="NF003592">
    <property type="entry name" value="PRK05254.1-5"/>
    <property type="match status" value="1"/>
</dbReference>
<keyword evidence="13" id="KW-0326">Glycosidase</keyword>
<keyword evidence="8 9" id="KW-0234">DNA repair</keyword>